<comment type="subcellular location">
    <subcellularLocation>
        <location evidence="12">Nucleus</location>
    </subcellularLocation>
    <subcellularLocation>
        <location evidence="12">Chromosome</location>
        <location evidence="12">Centromere</location>
        <location evidence="12">Kinetochore</location>
    </subcellularLocation>
</comment>
<comment type="similarity">
    <text evidence="1 12">Belongs to the SPC24 family.</text>
</comment>
<keyword evidence="5 12" id="KW-0498">Mitosis</keyword>
<keyword evidence="7 13" id="KW-0175">Coiled coil</keyword>
<comment type="function">
    <text evidence="11">Acts as a component of the essential kinetochore-associated NDC80 complex, which is required for chromosome segregation and spindle checkpoint activity. Required for kinetochore integrity and the organization of stable microtubule binding sites in the outer plate of the kinetochore. The NDC80 complex synergistically enhances the affinity of the SKA1 complex for microtubules and may allow the NDC80 complex to track depolymerizing microtubules.</text>
</comment>
<evidence type="ECO:0000313" key="14">
    <source>
        <dbReference type="Proteomes" id="UP001652622"/>
    </source>
</evidence>
<evidence type="ECO:0000256" key="3">
    <source>
        <dbReference type="ARBA" id="ARBA00022454"/>
    </source>
</evidence>
<comment type="subunit">
    <text evidence="12">Component of the NDC80 complex.</text>
</comment>
<dbReference type="Pfam" id="PF08286">
    <property type="entry name" value="Spc24"/>
    <property type="match status" value="1"/>
</dbReference>
<evidence type="ECO:0000256" key="10">
    <source>
        <dbReference type="ARBA" id="ARBA00023328"/>
    </source>
</evidence>
<reference evidence="15" key="1">
    <citation type="submission" date="2025-08" db="UniProtKB">
        <authorList>
            <consortium name="RefSeq"/>
        </authorList>
    </citation>
    <scope>IDENTIFICATION</scope>
    <source>
        <tissue evidence="15">Blood</tissue>
    </source>
</reference>
<evidence type="ECO:0000256" key="6">
    <source>
        <dbReference type="ARBA" id="ARBA00022838"/>
    </source>
</evidence>
<dbReference type="Gene3D" id="3.30.160.570">
    <property type="entry name" value="Ncd80 complex, Spc24 subunit"/>
    <property type="match status" value="1"/>
</dbReference>
<evidence type="ECO:0000256" key="8">
    <source>
        <dbReference type="ARBA" id="ARBA00023242"/>
    </source>
</evidence>
<evidence type="ECO:0000256" key="13">
    <source>
        <dbReference type="SAM" id="Coils"/>
    </source>
</evidence>
<evidence type="ECO:0000256" key="12">
    <source>
        <dbReference type="RuleBase" id="RU368011"/>
    </source>
</evidence>
<evidence type="ECO:0000256" key="7">
    <source>
        <dbReference type="ARBA" id="ARBA00023054"/>
    </source>
</evidence>
<keyword evidence="4 12" id="KW-0132">Cell division</keyword>
<evidence type="ECO:0000256" key="5">
    <source>
        <dbReference type="ARBA" id="ARBA00022776"/>
    </source>
</evidence>
<evidence type="ECO:0000256" key="1">
    <source>
        <dbReference type="ARBA" id="ARBA00007804"/>
    </source>
</evidence>
<accession>A0ABM3YTI8</accession>
<protein>
    <recommendedName>
        <fullName evidence="2 12">Kinetochore protein Spc24</fullName>
    </recommendedName>
</protein>
<dbReference type="InterPro" id="IPR013252">
    <property type="entry name" value="Ndc80_Spc24"/>
</dbReference>
<organism evidence="14 15">
    <name type="scientific">Pantherophis guttatus</name>
    <name type="common">Corn snake</name>
    <name type="synonym">Elaphe guttata</name>
    <dbReference type="NCBI Taxonomy" id="94885"/>
    <lineage>
        <taxon>Eukaryota</taxon>
        <taxon>Metazoa</taxon>
        <taxon>Chordata</taxon>
        <taxon>Craniata</taxon>
        <taxon>Vertebrata</taxon>
        <taxon>Euteleostomi</taxon>
        <taxon>Lepidosauria</taxon>
        <taxon>Squamata</taxon>
        <taxon>Bifurcata</taxon>
        <taxon>Unidentata</taxon>
        <taxon>Episquamata</taxon>
        <taxon>Toxicofera</taxon>
        <taxon>Serpentes</taxon>
        <taxon>Colubroidea</taxon>
        <taxon>Colubridae</taxon>
        <taxon>Colubrinae</taxon>
        <taxon>Pantherophis</taxon>
    </lineage>
</organism>
<evidence type="ECO:0000256" key="2">
    <source>
        <dbReference type="ARBA" id="ARBA00013690"/>
    </source>
</evidence>
<evidence type="ECO:0000256" key="9">
    <source>
        <dbReference type="ARBA" id="ARBA00023306"/>
    </source>
</evidence>
<feature type="coiled-coil region" evidence="13">
    <location>
        <begin position="86"/>
        <end position="144"/>
    </location>
</feature>
<keyword evidence="3 12" id="KW-0158">Chromosome</keyword>
<keyword evidence="8 12" id="KW-0539">Nucleus</keyword>
<dbReference type="RefSeq" id="XP_060539439.1">
    <property type="nucleotide sequence ID" value="XM_060683456.1"/>
</dbReference>
<dbReference type="PANTHER" id="PTHR22142:SF2">
    <property type="entry name" value="KINETOCHORE PROTEIN SPC24"/>
    <property type="match status" value="1"/>
</dbReference>
<keyword evidence="14" id="KW-1185">Reference proteome</keyword>
<dbReference type="GeneID" id="117675578"/>
<evidence type="ECO:0000256" key="11">
    <source>
        <dbReference type="ARBA" id="ARBA00045419"/>
    </source>
</evidence>
<sequence length="216" mass="25312">MRSHCEPVVKDSSLSLALAMAAVSERIEDMEKVRRELLKLLTEGKAVDMLKHNLSRQDQMIDKLLNTQKTTKQLIKELMITEEKVAQRLSDREEELKASIQKLQEIEEELLQTNEKDEKLRINTNELRKQLETLREESRQQQWKATEEAERSMSATYLVHLYYQICQIDWDYSCEPPLIKGTHYGPDIAQSINLDSSQHSPCFISDYLWNLVNTSW</sequence>
<dbReference type="Proteomes" id="UP001652622">
    <property type="component" value="Unplaced"/>
</dbReference>
<keyword evidence="6 12" id="KW-0995">Kinetochore</keyword>
<dbReference type="CDD" id="cd11565">
    <property type="entry name" value="RWD_Spc24"/>
    <property type="match status" value="1"/>
</dbReference>
<keyword evidence="9 12" id="KW-0131">Cell cycle</keyword>
<evidence type="ECO:0000313" key="15">
    <source>
        <dbReference type="RefSeq" id="XP_060539439.1"/>
    </source>
</evidence>
<dbReference type="PANTHER" id="PTHR22142">
    <property type="match status" value="1"/>
</dbReference>
<name>A0ABM3YTI8_PANGU</name>
<keyword evidence="10 12" id="KW-0137">Centromere</keyword>
<proteinExistence type="inferred from homology"/>
<evidence type="ECO:0000256" key="4">
    <source>
        <dbReference type="ARBA" id="ARBA00022618"/>
    </source>
</evidence>
<gene>
    <name evidence="15" type="primary">SPC24</name>
</gene>